<feature type="domain" description="Methyltransferase" evidence="3">
    <location>
        <begin position="55"/>
        <end position="144"/>
    </location>
</feature>
<organism evidence="4 5">
    <name type="scientific">Kribbella albertanoniae</name>
    <dbReference type="NCBI Taxonomy" id="1266829"/>
    <lineage>
        <taxon>Bacteria</taxon>
        <taxon>Bacillati</taxon>
        <taxon>Actinomycetota</taxon>
        <taxon>Actinomycetes</taxon>
        <taxon>Propionibacteriales</taxon>
        <taxon>Kribbellaceae</taxon>
        <taxon>Kribbella</taxon>
    </lineage>
</organism>
<dbReference type="Gene3D" id="3.40.50.150">
    <property type="entry name" value="Vaccinia Virus protein VP39"/>
    <property type="match status" value="1"/>
</dbReference>
<sequence>MRSKRVLTTEVVMSGRHLASSFQHAGVASAYAHRPPYPAELFDLLEKLIVEPKAVLDIGAGDGALARPLAERVDRVDAVEISAAMVDAGRRRPGGQRSNLVWLVEPAERMTARGPYGLVTAGASLHWMDPTTTLAGIERLLAPNAVLAVVDQRYHQLPWRDALVEVIVAHTRNSTYDPGFSLPDALAEQGLFDIHGRCETEPVEFTQPARDYIEQFHSTASLARELMSADEAARFDDKVAAVVREYERDGQLSLPITASVVWGRPTPAAFTEI</sequence>
<accession>A0A4R4NXE3</accession>
<keyword evidence="5" id="KW-1185">Reference proteome</keyword>
<keyword evidence="2 4" id="KW-0808">Transferase</keyword>
<dbReference type="OrthoDB" id="9797252at2"/>
<dbReference type="SUPFAM" id="SSF53335">
    <property type="entry name" value="S-adenosyl-L-methionine-dependent methyltransferases"/>
    <property type="match status" value="1"/>
</dbReference>
<protein>
    <submittedName>
        <fullName evidence="4">Class I SAM-dependent methyltransferase</fullName>
    </submittedName>
</protein>
<dbReference type="PANTHER" id="PTHR44942:SF4">
    <property type="entry name" value="METHYLTRANSFERASE TYPE 11 DOMAIN-CONTAINING PROTEIN"/>
    <property type="match status" value="1"/>
</dbReference>
<proteinExistence type="predicted"/>
<name>A0A4R4NXE3_9ACTN</name>
<dbReference type="GO" id="GO:0008168">
    <property type="term" value="F:methyltransferase activity"/>
    <property type="evidence" value="ECO:0007669"/>
    <property type="project" value="UniProtKB-KW"/>
</dbReference>
<dbReference type="Pfam" id="PF13649">
    <property type="entry name" value="Methyltransf_25"/>
    <property type="match status" value="1"/>
</dbReference>
<dbReference type="GO" id="GO:0032259">
    <property type="term" value="P:methylation"/>
    <property type="evidence" value="ECO:0007669"/>
    <property type="project" value="UniProtKB-KW"/>
</dbReference>
<dbReference type="Proteomes" id="UP000295075">
    <property type="component" value="Unassembled WGS sequence"/>
</dbReference>
<dbReference type="PANTHER" id="PTHR44942">
    <property type="entry name" value="METHYLTRANSF_11 DOMAIN-CONTAINING PROTEIN"/>
    <property type="match status" value="1"/>
</dbReference>
<evidence type="ECO:0000256" key="2">
    <source>
        <dbReference type="ARBA" id="ARBA00022679"/>
    </source>
</evidence>
<evidence type="ECO:0000259" key="3">
    <source>
        <dbReference type="Pfam" id="PF13649"/>
    </source>
</evidence>
<dbReference type="InterPro" id="IPR029063">
    <property type="entry name" value="SAM-dependent_MTases_sf"/>
</dbReference>
<dbReference type="CDD" id="cd02440">
    <property type="entry name" value="AdoMet_MTases"/>
    <property type="match status" value="1"/>
</dbReference>
<keyword evidence="1 4" id="KW-0489">Methyltransferase</keyword>
<comment type="caution">
    <text evidence="4">The sequence shown here is derived from an EMBL/GenBank/DDBJ whole genome shotgun (WGS) entry which is preliminary data.</text>
</comment>
<reference evidence="4 5" key="1">
    <citation type="submission" date="2019-03" db="EMBL/GenBank/DDBJ databases">
        <title>Draft genome sequences of novel Actinobacteria.</title>
        <authorList>
            <person name="Sahin N."/>
            <person name="Ay H."/>
            <person name="Saygin H."/>
        </authorList>
    </citation>
    <scope>NUCLEOTIDE SEQUENCE [LARGE SCALE GENOMIC DNA]</scope>
    <source>
        <strain evidence="4 5">JCM 30547</strain>
    </source>
</reference>
<dbReference type="InterPro" id="IPR051052">
    <property type="entry name" value="Diverse_substrate_MTase"/>
</dbReference>
<evidence type="ECO:0000313" key="4">
    <source>
        <dbReference type="EMBL" id="TDC14225.1"/>
    </source>
</evidence>
<evidence type="ECO:0000256" key="1">
    <source>
        <dbReference type="ARBA" id="ARBA00022603"/>
    </source>
</evidence>
<evidence type="ECO:0000313" key="5">
    <source>
        <dbReference type="Proteomes" id="UP000295075"/>
    </source>
</evidence>
<dbReference type="InterPro" id="IPR041698">
    <property type="entry name" value="Methyltransf_25"/>
</dbReference>
<dbReference type="AlphaFoldDB" id="A0A4R4NXE3"/>
<gene>
    <name evidence="4" type="ORF">E1261_44095</name>
</gene>
<dbReference type="EMBL" id="SMKA01000465">
    <property type="protein sequence ID" value="TDC14225.1"/>
    <property type="molecule type" value="Genomic_DNA"/>
</dbReference>